<dbReference type="Proteomes" id="UP000266552">
    <property type="component" value="Plasmid pAZOPL1"/>
</dbReference>
<gene>
    <name evidence="2" type="ORF">D5F53_32720</name>
</gene>
<accession>A0A385U090</accession>
<name>A0A385U090_PAELA</name>
<proteinExistence type="predicted"/>
<keyword evidence="3" id="KW-1185">Reference proteome</keyword>
<protein>
    <submittedName>
        <fullName evidence="2">Uncharacterized protein</fullName>
    </submittedName>
</protein>
<feature type="region of interest" description="Disordered" evidence="1">
    <location>
        <begin position="1"/>
        <end position="20"/>
    </location>
</feature>
<feature type="compositionally biased region" description="Basic and acidic residues" evidence="1">
    <location>
        <begin position="8"/>
        <end position="20"/>
    </location>
</feature>
<evidence type="ECO:0000313" key="2">
    <source>
        <dbReference type="EMBL" id="AYB48087.1"/>
    </source>
</evidence>
<geneLocation type="plasmid" evidence="2 3">
    <name>pAZOPL1</name>
</geneLocation>
<dbReference type="RefSeq" id="WP_119851441.1">
    <property type="nucleotide sequence ID" value="NZ_CP032413.1"/>
</dbReference>
<dbReference type="EMBL" id="CP032413">
    <property type="protein sequence ID" value="AYB48087.1"/>
    <property type="molecule type" value="Genomic_DNA"/>
</dbReference>
<reference evidence="2 3" key="1">
    <citation type="submission" date="2018-09" db="EMBL/GenBank/DDBJ databases">
        <title>Genome Sequence of Paenibacillus lautus Strain E7593-69, Azo Dye-Degrading Bacteria, Isolated from Commercial Tattoo Inks.</title>
        <authorList>
            <person name="Nho S.W."/>
            <person name="Kim S.-J."/>
            <person name="Kweon O."/>
            <person name="Cerniglia C.E."/>
        </authorList>
    </citation>
    <scope>NUCLEOTIDE SEQUENCE [LARGE SCALE GENOMIC DNA]</scope>
    <source>
        <strain evidence="2 3">E7593-69</strain>
        <plasmid evidence="2 3">pAZOPL1</plasmid>
    </source>
</reference>
<organism evidence="2 3">
    <name type="scientific">Paenibacillus lautus</name>
    <name type="common">Bacillus lautus</name>
    <dbReference type="NCBI Taxonomy" id="1401"/>
    <lineage>
        <taxon>Bacteria</taxon>
        <taxon>Bacillati</taxon>
        <taxon>Bacillota</taxon>
        <taxon>Bacilli</taxon>
        <taxon>Bacillales</taxon>
        <taxon>Paenibacillaceae</taxon>
        <taxon>Paenibacillus</taxon>
    </lineage>
</organism>
<keyword evidence="2" id="KW-0614">Plasmid</keyword>
<dbReference type="AlphaFoldDB" id="A0A385U090"/>
<dbReference type="KEGG" id="plw:D5F53_32720"/>
<sequence>MAGNHGRWQHDGSESQKKELSGGLADHLLGVAFEKRKLAKDHIQQVYDSVPAKYHKHIRILSQKEKIWDKDFFLTDEQRRRGLHSYHSKTFVETFRPYVDVEGRITEMIDVHQEHDSGYTLETYADQIGTHWVIECVFDGLNKKGQPVKTRDRAVIGFGGTGVDATNPIENATTSAVGRSLAQAGYGCIGSGLTSFEDMFIDISRQKALEDLNNERKSRVMNQNDRGDVQDLDRDFSRMTKQTCEPDDPVKMKNSLINQLIHLTKGFDQTYVKNRISQLLKVTFNGRFNSLEVGQLRLVEMYFKQEIEDQQVS</sequence>
<evidence type="ECO:0000313" key="3">
    <source>
        <dbReference type="Proteomes" id="UP000266552"/>
    </source>
</evidence>
<evidence type="ECO:0000256" key="1">
    <source>
        <dbReference type="SAM" id="MobiDB-lite"/>
    </source>
</evidence>